<dbReference type="InterPro" id="IPR010559">
    <property type="entry name" value="Sig_transdc_His_kin_internal"/>
</dbReference>
<dbReference type="Gene3D" id="3.30.565.10">
    <property type="entry name" value="Histidine kinase-like ATPase, C-terminal domain"/>
    <property type="match status" value="1"/>
</dbReference>
<reference evidence="4 5" key="1">
    <citation type="submission" date="2023-10" db="EMBL/GenBank/DDBJ databases">
        <title>Bacteria for the degradation of biodegradable plastic PBAT(Polybutylene adipate terephthalate).</title>
        <authorList>
            <person name="Weon H.-Y."/>
            <person name="Yeon J."/>
        </authorList>
    </citation>
    <scope>NUCLEOTIDE SEQUENCE [LARGE SCALE GENOMIC DNA]</scope>
    <source>
        <strain evidence="4 5">SBD 7-3</strain>
    </source>
</reference>
<organism evidence="4 5">
    <name type="scientific">Piscinibacter gummiphilus</name>
    <dbReference type="NCBI Taxonomy" id="946333"/>
    <lineage>
        <taxon>Bacteria</taxon>
        <taxon>Pseudomonadati</taxon>
        <taxon>Pseudomonadota</taxon>
        <taxon>Betaproteobacteria</taxon>
        <taxon>Burkholderiales</taxon>
        <taxon>Sphaerotilaceae</taxon>
        <taxon>Piscinibacter</taxon>
    </lineage>
</organism>
<dbReference type="EMBL" id="CP136336">
    <property type="protein sequence ID" value="WOB07821.1"/>
    <property type="molecule type" value="Genomic_DNA"/>
</dbReference>
<evidence type="ECO:0000256" key="1">
    <source>
        <dbReference type="SAM" id="Phobius"/>
    </source>
</evidence>
<keyword evidence="4" id="KW-0418">Kinase</keyword>
<evidence type="ECO:0000259" key="3">
    <source>
        <dbReference type="Pfam" id="PF06580"/>
    </source>
</evidence>
<feature type="transmembrane region" description="Helical" evidence="1">
    <location>
        <begin position="137"/>
        <end position="157"/>
    </location>
</feature>
<dbReference type="Pfam" id="PF02518">
    <property type="entry name" value="HATPase_c"/>
    <property type="match status" value="1"/>
</dbReference>
<dbReference type="PANTHER" id="PTHR34220">
    <property type="entry name" value="SENSOR HISTIDINE KINASE YPDA"/>
    <property type="match status" value="1"/>
</dbReference>
<evidence type="ECO:0000313" key="5">
    <source>
        <dbReference type="Proteomes" id="UP001303946"/>
    </source>
</evidence>
<gene>
    <name evidence="4" type="ORF">RXV79_23305</name>
</gene>
<protein>
    <submittedName>
        <fullName evidence="4">Histidine kinase</fullName>
    </submittedName>
</protein>
<feature type="domain" description="Signal transduction histidine kinase internal region" evidence="3">
    <location>
        <begin position="180"/>
        <end position="259"/>
    </location>
</feature>
<dbReference type="InterPro" id="IPR003594">
    <property type="entry name" value="HATPase_dom"/>
</dbReference>
<dbReference type="SUPFAM" id="SSF55874">
    <property type="entry name" value="ATPase domain of HSP90 chaperone/DNA topoisomerase II/histidine kinase"/>
    <property type="match status" value="1"/>
</dbReference>
<dbReference type="Proteomes" id="UP001303946">
    <property type="component" value="Chromosome"/>
</dbReference>
<dbReference type="InterPro" id="IPR050640">
    <property type="entry name" value="Bact_2-comp_sensor_kinase"/>
</dbReference>
<sequence>MTTTTPHETAAVSSARPLPPPRGRRRVFLRDLGIVLVLNTVVAVTLWLIVVAMTPESSSQQQLEALGSHLVFSQCIGLCIFGLIEWPRLTSWWERPPRWLALGGVTLVAIPVGHTMGRLLAGALLGVSSGLAHPLEPAMALVAFTTIVASLVAVHLITQRDHIESERLRAENADVRAASARLQLLQQQIEPHMLFNTLANAHALIDTEPARAQAMLEALSELLHASMQTGEQPLVTLQQEFNLLEQYLNLMAIRMGPRLRHTLHLPAELQGCRLPPLTLQPLVENAVRHGLDARPEGGSIHVSARRDGAQVLIEVVDDGQGLSVDDPFAAGRIGLANLRQRLAYAFGDEAGLTLADHAPHGVRATVRIPQASPA</sequence>
<name>A0ABZ0CTH0_9BURK</name>
<dbReference type="RefSeq" id="WP_316700476.1">
    <property type="nucleotide sequence ID" value="NZ_CP136336.1"/>
</dbReference>
<evidence type="ECO:0000313" key="4">
    <source>
        <dbReference type="EMBL" id="WOB07821.1"/>
    </source>
</evidence>
<accession>A0ABZ0CTH0</accession>
<dbReference type="Pfam" id="PF06580">
    <property type="entry name" value="His_kinase"/>
    <property type="match status" value="1"/>
</dbReference>
<dbReference type="PANTHER" id="PTHR34220:SF9">
    <property type="entry name" value="SIGNAL TRANSDUCTION HISTIDINE KINASE INTERNAL REGION DOMAIN-CONTAINING PROTEIN"/>
    <property type="match status" value="1"/>
</dbReference>
<keyword evidence="4" id="KW-0808">Transferase</keyword>
<feature type="domain" description="Histidine kinase/HSP90-like ATPase" evidence="2">
    <location>
        <begin position="279"/>
        <end position="370"/>
    </location>
</feature>
<keyword evidence="5" id="KW-1185">Reference proteome</keyword>
<feature type="transmembrane region" description="Helical" evidence="1">
    <location>
        <begin position="66"/>
        <end position="87"/>
    </location>
</feature>
<keyword evidence="1" id="KW-0472">Membrane</keyword>
<keyword evidence="1" id="KW-0812">Transmembrane</keyword>
<dbReference type="GO" id="GO:0016301">
    <property type="term" value="F:kinase activity"/>
    <property type="evidence" value="ECO:0007669"/>
    <property type="project" value="UniProtKB-KW"/>
</dbReference>
<evidence type="ECO:0000259" key="2">
    <source>
        <dbReference type="Pfam" id="PF02518"/>
    </source>
</evidence>
<dbReference type="InterPro" id="IPR036890">
    <property type="entry name" value="HATPase_C_sf"/>
</dbReference>
<keyword evidence="1" id="KW-1133">Transmembrane helix</keyword>
<proteinExistence type="predicted"/>
<feature type="transmembrane region" description="Helical" evidence="1">
    <location>
        <begin position="32"/>
        <end position="54"/>
    </location>
</feature>
<feature type="transmembrane region" description="Helical" evidence="1">
    <location>
        <begin position="99"/>
        <end position="117"/>
    </location>
</feature>